<sequence>METISGGLNDSSSLFGLKFLEKLNLAYNCFNFTRIPSRFGILTNLRYLNLSANNFSGPIPSFQGSKNLTYIDVSQNSLTGPVPSIYFEGLSNLVYINLGSNSFNGSIPSSLFSCPSLQTIWINNNRFSGFLPNGSLSPLVSLHLSSNKLQGPIPSYLFGIQSLRDLSLSFNNFSGTIQLESIHRLQNLTLLDLSHNSLSVDASISNSSLPSFPQLRRLGLASCKLQKFPPLMNQSLLHDLDLSDNQISGVIPNWIWNIGGGGGGVAILNLSCNLLVGLQPEYLIPSQLRVLDLHSNQLCGEIPLSFASYVDYSRNNFSSSLSTEIGNRITRASFFSLSHNKLSGPIPPSICNGSYLEVLDLSNNRFSGTIPQCLIDTCTTTLKILNLRNNNLIGNITGTFPKDCALRTLDLSENLLEGQVPKSLANCANEEVLNLGNNNINGNFPCFLANLSNLRVLVLRSNKFHGNIHCRGIYNNIWPKLQIICLTFNNFSGTLPPKIFSQRKAMIDGGNPPSDLNHLRFETTIGTYYEDTMTLVNKGLEMELVKILTIFTALDFSSNRFKGEIPDTVGYMKSLYVLNLSHNALTGSIPSSLGNLSRLESLDLSWNKLGGSIPVTLASLTFLSFLNVAYNQLVGMIPSGTQLQSFSGASYEGNKGLWGPPLNTCCKEAEPAPPTLDGMQSYTEVDDEINWVYVIATLGYTVGFGVIVGPLLYSKRWRQCYYKLVDRVIARILHHREQQSRKYDFLTSFGDFHAPLKGKFNLFFLSCFV</sequence>
<dbReference type="Proteomes" id="UP001062846">
    <property type="component" value="Chromosome 5"/>
</dbReference>
<evidence type="ECO:0000313" key="2">
    <source>
        <dbReference type="Proteomes" id="UP001062846"/>
    </source>
</evidence>
<comment type="caution">
    <text evidence="1">The sequence shown here is derived from an EMBL/GenBank/DDBJ whole genome shotgun (WGS) entry which is preliminary data.</text>
</comment>
<reference evidence="1" key="1">
    <citation type="submission" date="2022-02" db="EMBL/GenBank/DDBJ databases">
        <title>Plant Genome Project.</title>
        <authorList>
            <person name="Zhang R.-G."/>
        </authorList>
    </citation>
    <scope>NUCLEOTIDE SEQUENCE</scope>
    <source>
        <strain evidence="1">AT1</strain>
    </source>
</reference>
<protein>
    <submittedName>
        <fullName evidence="1">Uncharacterized protein</fullName>
    </submittedName>
</protein>
<accession>A0ACC0NUJ7</accession>
<dbReference type="EMBL" id="CM046392">
    <property type="protein sequence ID" value="KAI8557058.1"/>
    <property type="molecule type" value="Genomic_DNA"/>
</dbReference>
<evidence type="ECO:0000313" key="1">
    <source>
        <dbReference type="EMBL" id="KAI8557058.1"/>
    </source>
</evidence>
<gene>
    <name evidence="1" type="ORF">RHMOL_Rhmol05G0304700</name>
</gene>
<proteinExistence type="predicted"/>
<organism evidence="1 2">
    <name type="scientific">Rhododendron molle</name>
    <name type="common">Chinese azalea</name>
    <name type="synonym">Azalea mollis</name>
    <dbReference type="NCBI Taxonomy" id="49168"/>
    <lineage>
        <taxon>Eukaryota</taxon>
        <taxon>Viridiplantae</taxon>
        <taxon>Streptophyta</taxon>
        <taxon>Embryophyta</taxon>
        <taxon>Tracheophyta</taxon>
        <taxon>Spermatophyta</taxon>
        <taxon>Magnoliopsida</taxon>
        <taxon>eudicotyledons</taxon>
        <taxon>Gunneridae</taxon>
        <taxon>Pentapetalae</taxon>
        <taxon>asterids</taxon>
        <taxon>Ericales</taxon>
        <taxon>Ericaceae</taxon>
        <taxon>Ericoideae</taxon>
        <taxon>Rhodoreae</taxon>
        <taxon>Rhododendron</taxon>
    </lineage>
</organism>
<keyword evidence="2" id="KW-1185">Reference proteome</keyword>
<name>A0ACC0NUJ7_RHOML</name>